<keyword evidence="6" id="KW-0862">Zinc</keyword>
<keyword evidence="3" id="KW-0479">Metal-binding</keyword>
<evidence type="ECO:0000256" key="7">
    <source>
        <dbReference type="ARBA" id="ARBA00023242"/>
    </source>
</evidence>
<keyword evidence="4" id="KW-0677">Repeat</keyword>
<dbReference type="PROSITE" id="PS50119">
    <property type="entry name" value="ZF_BBOX"/>
    <property type="match status" value="2"/>
</dbReference>
<reference evidence="14" key="2">
    <citation type="submission" date="2021-01" db="EMBL/GenBank/DDBJ databases">
        <authorList>
            <person name="Lovell J.T."/>
            <person name="Bentley N."/>
            <person name="Bhattarai G."/>
            <person name="Jenkins J.W."/>
            <person name="Sreedasyam A."/>
            <person name="Alarcon Y."/>
            <person name="Bock C."/>
            <person name="Boston L."/>
            <person name="Carlson J."/>
            <person name="Cervantes K."/>
            <person name="Clermont K."/>
            <person name="Krom N."/>
            <person name="Kubenka K."/>
            <person name="Mamidi S."/>
            <person name="Mattison C."/>
            <person name="Monteros M."/>
            <person name="Pisani C."/>
            <person name="Plott C."/>
            <person name="Rajasekar S."/>
            <person name="Rhein H.S."/>
            <person name="Rohla C."/>
            <person name="Song M."/>
            <person name="Hilaire R.S."/>
            <person name="Shu S."/>
            <person name="Wells L."/>
            <person name="Wang X."/>
            <person name="Webber J."/>
            <person name="Heerema R.J."/>
            <person name="Klein P."/>
            <person name="Conner P."/>
            <person name="Grauke L."/>
            <person name="Grimwood J."/>
            <person name="Schmutz J."/>
            <person name="Randall J.J."/>
        </authorList>
    </citation>
    <scope>NUCLEOTIDE SEQUENCE</scope>
    <source>
        <tissue evidence="14">Leaf</tissue>
    </source>
</reference>
<dbReference type="InterPro" id="IPR010402">
    <property type="entry name" value="CCT_domain"/>
</dbReference>
<evidence type="ECO:0000256" key="10">
    <source>
        <dbReference type="SAM" id="MobiDB-lite"/>
    </source>
</evidence>
<evidence type="ECO:0000313" key="15">
    <source>
        <dbReference type="Proteomes" id="UP000811609"/>
    </source>
</evidence>
<proteinExistence type="inferred from homology"/>
<evidence type="ECO:0000259" key="12">
    <source>
        <dbReference type="PROSITE" id="PS51017"/>
    </source>
</evidence>
<dbReference type="PANTHER" id="PTHR31717:SF40">
    <property type="entry name" value="ZINC FINGER PROTEIN CONSTANS-LIKE 10"/>
    <property type="match status" value="1"/>
</dbReference>
<dbReference type="GO" id="GO:0006355">
    <property type="term" value="P:regulation of DNA-templated transcription"/>
    <property type="evidence" value="ECO:0007669"/>
    <property type="project" value="UniProtKB-ARBA"/>
</dbReference>
<comment type="caution">
    <text evidence="13">The sequence shown here is derived from an EMBL/GenBank/DDBJ whole genome shotgun (WGS) entry which is preliminary data.</text>
</comment>
<comment type="subcellular location">
    <subcellularLocation>
        <location evidence="1 9">Nucleus</location>
    </subcellularLocation>
</comment>
<dbReference type="Proteomes" id="UP000811609">
    <property type="component" value="Chromosome 5"/>
</dbReference>
<feature type="domain" description="B box-type" evidence="11">
    <location>
        <begin position="1"/>
        <end position="48"/>
    </location>
</feature>
<organism evidence="13 15">
    <name type="scientific">Carya illinoinensis</name>
    <name type="common">Pecan</name>
    <dbReference type="NCBI Taxonomy" id="32201"/>
    <lineage>
        <taxon>Eukaryota</taxon>
        <taxon>Viridiplantae</taxon>
        <taxon>Streptophyta</taxon>
        <taxon>Embryophyta</taxon>
        <taxon>Tracheophyta</taxon>
        <taxon>Spermatophyta</taxon>
        <taxon>Magnoliopsida</taxon>
        <taxon>eudicotyledons</taxon>
        <taxon>Gunneridae</taxon>
        <taxon>Pentapetalae</taxon>
        <taxon>rosids</taxon>
        <taxon>fabids</taxon>
        <taxon>Fagales</taxon>
        <taxon>Juglandaceae</taxon>
        <taxon>Carya</taxon>
    </lineage>
</organism>
<dbReference type="EMBL" id="CM031829">
    <property type="protein sequence ID" value="KAG6715145.1"/>
    <property type="molecule type" value="Genomic_DNA"/>
</dbReference>
<dbReference type="Pfam" id="PF06203">
    <property type="entry name" value="CCT"/>
    <property type="match status" value="1"/>
</dbReference>
<dbReference type="InterPro" id="IPR049808">
    <property type="entry name" value="CONSTANS-like_Bbox1"/>
</dbReference>
<evidence type="ECO:0000256" key="1">
    <source>
        <dbReference type="ARBA" id="ARBA00004123"/>
    </source>
</evidence>
<evidence type="ECO:0000256" key="4">
    <source>
        <dbReference type="ARBA" id="ARBA00022737"/>
    </source>
</evidence>
<evidence type="ECO:0000256" key="5">
    <source>
        <dbReference type="ARBA" id="ARBA00022771"/>
    </source>
</evidence>
<evidence type="ECO:0000256" key="9">
    <source>
        <dbReference type="PROSITE-ProRule" id="PRU00357"/>
    </source>
</evidence>
<keyword evidence="15" id="KW-1185">Reference proteome</keyword>
<dbReference type="PANTHER" id="PTHR31717">
    <property type="entry name" value="ZINC FINGER PROTEIN CONSTANS-LIKE 10"/>
    <property type="match status" value="1"/>
</dbReference>
<dbReference type="PROSITE" id="PS51017">
    <property type="entry name" value="CCT"/>
    <property type="match status" value="1"/>
</dbReference>
<evidence type="ECO:0000313" key="13">
    <source>
        <dbReference type="EMBL" id="KAG6655822.1"/>
    </source>
</evidence>
<reference evidence="13" key="1">
    <citation type="submission" date="2020-12" db="EMBL/GenBank/DDBJ databases">
        <title>WGS assembly of Carya illinoinensis cv. Pawnee.</title>
        <authorList>
            <person name="Platts A."/>
            <person name="Shu S."/>
            <person name="Wright S."/>
            <person name="Barry K."/>
            <person name="Edger P."/>
            <person name="Pires J.C."/>
            <person name="Schmutz J."/>
        </authorList>
    </citation>
    <scope>NUCLEOTIDE SEQUENCE</scope>
    <source>
        <tissue evidence="13">Leaf</tissue>
    </source>
</reference>
<dbReference type="GO" id="GO:0005634">
    <property type="term" value="C:nucleus"/>
    <property type="evidence" value="ECO:0007669"/>
    <property type="project" value="UniProtKB-SubCell"/>
</dbReference>
<evidence type="ECO:0000256" key="3">
    <source>
        <dbReference type="ARBA" id="ARBA00022723"/>
    </source>
</evidence>
<evidence type="ECO:0000256" key="8">
    <source>
        <dbReference type="PROSITE-ProRule" id="PRU00024"/>
    </source>
</evidence>
<dbReference type="CDD" id="cd19821">
    <property type="entry name" value="Bbox1_BBX-like"/>
    <property type="match status" value="1"/>
</dbReference>
<evidence type="ECO:0000259" key="11">
    <source>
        <dbReference type="PROSITE" id="PS50119"/>
    </source>
</evidence>
<dbReference type="GO" id="GO:0008270">
    <property type="term" value="F:zinc ion binding"/>
    <property type="evidence" value="ECO:0007669"/>
    <property type="project" value="UniProtKB-KW"/>
</dbReference>
<dbReference type="SMART" id="SM00336">
    <property type="entry name" value="BBOX"/>
    <property type="match status" value="2"/>
</dbReference>
<keyword evidence="5 8" id="KW-0863">Zinc-finger</keyword>
<sequence>MMEKICEFCTESRPVIYCNADAAHLCLSCDAKVHSANALSNRHLRSVLCDLCRYRPAYVRCTVHRMSMCCSCDQSLHDSSSQHQKQVVSSYTGCPSAKDFAALWGFQLNEEDNSTPRDQLVSISPGSGDSSVLNLDIPRQSCSQFGGPSVLSRENCATLVSNVGPELGSTSQQSKVYKYQQQHTSYILQQILDLKRLQLTDGSDLSPLISGQEQMEINSSIQYPPVKLDRNLDQHLQHSQDHSTDQQRGSSLQDLNVDTKPFKFSQQEHNIPSSSNVGLPMQGESFWQCKSPVQNSQLWSQNMQDLGVCEELVCDDDFNIPDVDLTFQNFEELFAGDQDPIRALLDEKDVSCSSIEKDLSHNTSDNSHARAMEDGSVASSLYITRSPHMDNDIGPSNQLRGLPGSEDCPRPIRTSYSTLSFSISRFSADSSGTDCLDSGLSPYITGKPTGNSPELDSAHLKAREIAKKRYKEKKMSRMHEKQIRYPSRKARADIRKRVKGRFVKTESYDSDTLDVTRSY</sequence>
<dbReference type="OrthoDB" id="1588981at2759"/>
<dbReference type="EMBL" id="CM031813">
    <property type="protein sequence ID" value="KAG6655822.1"/>
    <property type="molecule type" value="Genomic_DNA"/>
</dbReference>
<accession>A0A8T1QPB3</accession>
<comment type="similarity">
    <text evidence="2">Belongs to the CONSTANS family.</text>
</comment>
<feature type="domain" description="B box-type" evidence="11">
    <location>
        <begin position="44"/>
        <end position="88"/>
    </location>
</feature>
<feature type="domain" description="CCT" evidence="12">
    <location>
        <begin position="463"/>
        <end position="505"/>
    </location>
</feature>
<evidence type="ECO:0000256" key="6">
    <source>
        <dbReference type="ARBA" id="ARBA00022833"/>
    </source>
</evidence>
<gene>
    <name evidence="13" type="ORF">CIPAW_05G243700</name>
    <name evidence="14" type="ORF">I3842_05G236100</name>
</gene>
<dbReference type="InterPro" id="IPR000315">
    <property type="entry name" value="Znf_B-box"/>
</dbReference>
<keyword evidence="7 9" id="KW-0539">Nucleus</keyword>
<dbReference type="AlphaFoldDB" id="A0A8T1QPB3"/>
<dbReference type="Proteomes" id="UP000811246">
    <property type="component" value="Chromosome 5"/>
</dbReference>
<feature type="region of interest" description="Disordered" evidence="10">
    <location>
        <begin position="386"/>
        <end position="408"/>
    </location>
</feature>
<name>A0A8T1QPB3_CARIL</name>
<evidence type="ECO:0000256" key="2">
    <source>
        <dbReference type="ARBA" id="ARBA00010024"/>
    </source>
</evidence>
<evidence type="ECO:0000313" key="14">
    <source>
        <dbReference type="EMBL" id="KAG6715145.1"/>
    </source>
</evidence>
<protein>
    <submittedName>
        <fullName evidence="13">Uncharacterized protein</fullName>
    </submittedName>
</protein>